<comment type="caution">
    <text evidence="5">The sequence shown here is derived from an EMBL/GenBank/DDBJ whole genome shotgun (WGS) entry which is preliminary data.</text>
</comment>
<dbReference type="OrthoDB" id="9778690at2"/>
<dbReference type="AlphaFoldDB" id="A0A0F4IDH2"/>
<dbReference type="Gene3D" id="3.10.129.110">
    <property type="entry name" value="Polyketide synthase dehydratase"/>
    <property type="match status" value="1"/>
</dbReference>
<reference evidence="5 6" key="1">
    <citation type="submission" date="2015-02" db="EMBL/GenBank/DDBJ databases">
        <authorList>
            <person name="Ju K.-S."/>
            <person name="Doroghazi J.R."/>
            <person name="Metcalf W."/>
        </authorList>
    </citation>
    <scope>NUCLEOTIDE SEQUENCE [LARGE SCALE GENOMIC DNA]</scope>
    <source>
        <strain evidence="5 6">NRRL ISP-5550</strain>
    </source>
</reference>
<gene>
    <name evidence="5" type="ORF">VR44_39470</name>
</gene>
<dbReference type="PANTHER" id="PTHR43775">
    <property type="entry name" value="FATTY ACID SYNTHASE"/>
    <property type="match status" value="1"/>
</dbReference>
<accession>A0A0F4IDH2</accession>
<dbReference type="InterPro" id="IPR036291">
    <property type="entry name" value="NAD(P)-bd_dom_sf"/>
</dbReference>
<dbReference type="Pfam" id="PF21089">
    <property type="entry name" value="PKS_DH_N"/>
    <property type="match status" value="1"/>
</dbReference>
<dbReference type="InterPro" id="IPR049551">
    <property type="entry name" value="PKS_DH_C"/>
</dbReference>
<evidence type="ECO:0000256" key="3">
    <source>
        <dbReference type="PROSITE-ProRule" id="PRU01363"/>
    </source>
</evidence>
<feature type="non-terminal residue" evidence="5">
    <location>
        <position position="1"/>
    </location>
</feature>
<dbReference type="Proteomes" id="UP000033551">
    <property type="component" value="Unassembled WGS sequence"/>
</dbReference>
<dbReference type="SMART" id="SM00822">
    <property type="entry name" value="PKS_KR"/>
    <property type="match status" value="1"/>
</dbReference>
<keyword evidence="1" id="KW-0808">Transferase</keyword>
<feature type="region of interest" description="C-terminal hotdog fold" evidence="3">
    <location>
        <begin position="157"/>
        <end position="294"/>
    </location>
</feature>
<keyword evidence="6" id="KW-1185">Reference proteome</keyword>
<dbReference type="Pfam" id="PF14765">
    <property type="entry name" value="PS-DH"/>
    <property type="match status" value="1"/>
</dbReference>
<dbReference type="Gene3D" id="3.40.50.720">
    <property type="entry name" value="NAD(P)-binding Rossmann-like Domain"/>
    <property type="match status" value="1"/>
</dbReference>
<dbReference type="InterPro" id="IPR055123">
    <property type="entry name" value="SpnB-like_Rossmann"/>
</dbReference>
<dbReference type="PANTHER" id="PTHR43775:SF51">
    <property type="entry name" value="INACTIVE PHENOLPHTHIOCEROL SYNTHESIS POLYKETIDE SYNTHASE TYPE I PKS1-RELATED"/>
    <property type="match status" value="1"/>
</dbReference>
<evidence type="ECO:0000259" key="4">
    <source>
        <dbReference type="PROSITE" id="PS52019"/>
    </source>
</evidence>
<dbReference type="InterPro" id="IPR042104">
    <property type="entry name" value="PKS_dehydratase_sf"/>
</dbReference>
<evidence type="ECO:0000313" key="5">
    <source>
        <dbReference type="EMBL" id="KJY18716.1"/>
    </source>
</evidence>
<dbReference type="InterPro" id="IPR050091">
    <property type="entry name" value="PKS_NRPS_Biosynth_Enz"/>
</dbReference>
<dbReference type="GO" id="GO:0004312">
    <property type="term" value="F:fatty acid synthase activity"/>
    <property type="evidence" value="ECO:0007669"/>
    <property type="project" value="TreeGrafter"/>
</dbReference>
<dbReference type="PROSITE" id="PS52019">
    <property type="entry name" value="PKS_MFAS_DH"/>
    <property type="match status" value="1"/>
</dbReference>
<dbReference type="EMBL" id="JZWV01001591">
    <property type="protein sequence ID" value="KJY18716.1"/>
    <property type="molecule type" value="Genomic_DNA"/>
</dbReference>
<dbReference type="RefSeq" id="WP_045952517.1">
    <property type="nucleotide sequence ID" value="NZ_JZWV01001591.1"/>
</dbReference>
<dbReference type="CDD" id="cd08956">
    <property type="entry name" value="KR_3_FAS_SDR_x"/>
    <property type="match status" value="1"/>
</dbReference>
<keyword evidence="2" id="KW-0511">Multifunctional enzyme</keyword>
<dbReference type="InterPro" id="IPR057326">
    <property type="entry name" value="KR_dom"/>
</dbReference>
<feature type="active site" description="Proton donor; for dehydratase activity" evidence="3">
    <location>
        <position position="216"/>
    </location>
</feature>
<dbReference type="Pfam" id="PF08659">
    <property type="entry name" value="KR"/>
    <property type="match status" value="1"/>
</dbReference>
<dbReference type="GO" id="GO:0006633">
    <property type="term" value="P:fatty acid biosynthetic process"/>
    <property type="evidence" value="ECO:0007669"/>
    <property type="project" value="TreeGrafter"/>
</dbReference>
<feature type="non-terminal residue" evidence="5">
    <location>
        <position position="648"/>
    </location>
</feature>
<organism evidence="5 6">
    <name type="scientific">Streptomyces katrae</name>
    <dbReference type="NCBI Taxonomy" id="68223"/>
    <lineage>
        <taxon>Bacteria</taxon>
        <taxon>Bacillati</taxon>
        <taxon>Actinomycetota</taxon>
        <taxon>Actinomycetes</taxon>
        <taxon>Kitasatosporales</taxon>
        <taxon>Streptomycetaceae</taxon>
        <taxon>Streptomyces</taxon>
    </lineage>
</organism>
<evidence type="ECO:0000313" key="6">
    <source>
        <dbReference type="Proteomes" id="UP000033551"/>
    </source>
</evidence>
<dbReference type="InterPro" id="IPR020807">
    <property type="entry name" value="PKS_DH"/>
</dbReference>
<evidence type="ECO:0000256" key="1">
    <source>
        <dbReference type="ARBA" id="ARBA00022679"/>
    </source>
</evidence>
<proteinExistence type="predicted"/>
<name>A0A0F4IDH2_9ACTN</name>
<evidence type="ECO:0000256" key="2">
    <source>
        <dbReference type="ARBA" id="ARBA00023268"/>
    </source>
</evidence>
<dbReference type="InterPro" id="IPR013968">
    <property type="entry name" value="PKS_KR"/>
</dbReference>
<dbReference type="SMART" id="SM00826">
    <property type="entry name" value="PKS_DH"/>
    <property type="match status" value="1"/>
</dbReference>
<feature type="region of interest" description="N-terminal hotdog fold" evidence="3">
    <location>
        <begin position="16"/>
        <end position="141"/>
    </location>
</feature>
<protein>
    <recommendedName>
        <fullName evidence="4">PKS/mFAS DH domain-containing protein</fullName>
    </recommendedName>
</protein>
<feature type="active site" description="Proton acceptor; for dehydratase activity" evidence="3">
    <location>
        <position position="48"/>
    </location>
</feature>
<dbReference type="InterPro" id="IPR049552">
    <property type="entry name" value="PKS_DH_N"/>
</dbReference>
<dbReference type="InterPro" id="IPR049900">
    <property type="entry name" value="PKS_mFAS_DH"/>
</dbReference>
<dbReference type="Pfam" id="PF22953">
    <property type="entry name" value="SpnB_Rossmann"/>
    <property type="match status" value="1"/>
</dbReference>
<sequence>APAGDVAAAGLVDAAHPFLGAAVPLADGQGALLTGRLSPATHPWLTDHTVMDTVLLPGTALVDLALRAADEVCCDRVDELTLGAPLVLHEDGAVQLQAVVGGADATGHRTVGVYSRPETADSAEPWTCHATGVVSVAARAEQEEPPSGPAAWPAPGAEPLDTGGAYERLAGLGLGYGPVFQGLHGLWRRGDEVFAEVRLPEETAVAGFGVHPALLDSALHAIGLGGLLPDAGRARIPFAWNGVSVHATGARTLRVRIVPAGADAVALDATDEAGRPVARVDSLVLRPVSARQLAEAGRAHGHQDPLYRLDWTPLPLTPEEPASRPDGQWTLVGGDDGLRAALEDSGLDVGFRPDLADPAGGAEEEAPAVLLATVDVRPDRDHPVAHVHATAHRALDLLQRWLADDRYAGSRLAVLTGNAVAARGRGEEDRDKEVDPAQAAIWGLVRSAQSEHPGRFVLVDLDRDPASARALPALLASGEEQFAVRGGTVLVPRLARTEHPLVPGGAGPVFTTDGTVLVTGATGLLGRHVARHLVTRHGVRDLLLAGRRGGAAEGMAALEAELTALGARVTVAACDVADREALARLLDAVPDGRPLTAVVHVAGVTDDGIFTGLTAERIDRVFRPKVDAALHLDELTRDLELSAFVLFS</sequence>
<dbReference type="SUPFAM" id="SSF51735">
    <property type="entry name" value="NAD(P)-binding Rossmann-fold domains"/>
    <property type="match status" value="2"/>
</dbReference>
<feature type="domain" description="PKS/mFAS DH" evidence="4">
    <location>
        <begin position="16"/>
        <end position="294"/>
    </location>
</feature>